<protein>
    <submittedName>
        <fullName evidence="1">Uncharacterized protein</fullName>
    </submittedName>
</protein>
<feature type="non-terminal residue" evidence="1">
    <location>
        <position position="164"/>
    </location>
</feature>
<proteinExistence type="predicted"/>
<reference evidence="1 2" key="1">
    <citation type="submission" date="2020-10" db="EMBL/GenBank/DDBJ databases">
        <authorList>
            <person name="Sedaghatjoo S."/>
        </authorList>
    </citation>
    <scope>NUCLEOTIDE SEQUENCE [LARGE SCALE GENOMIC DNA]</scope>
    <source>
        <strain evidence="1 2">LLFL</strain>
    </source>
</reference>
<gene>
    <name evidence="1" type="ORF">JKILLFL_G8708</name>
</gene>
<comment type="caution">
    <text evidence="1">The sequence shown here is derived from an EMBL/GenBank/DDBJ whole genome shotgun (WGS) entry which is preliminary data.</text>
</comment>
<dbReference type="Proteomes" id="UP000836404">
    <property type="component" value="Unassembled WGS sequence"/>
</dbReference>
<name>A0A9N8QL97_9BASI</name>
<dbReference type="AlphaFoldDB" id="A0A9N8QL97"/>
<evidence type="ECO:0000313" key="1">
    <source>
        <dbReference type="EMBL" id="CAD6957902.1"/>
    </source>
</evidence>
<evidence type="ECO:0000313" key="2">
    <source>
        <dbReference type="Proteomes" id="UP000836404"/>
    </source>
</evidence>
<dbReference type="EMBL" id="CAJHJF010006632">
    <property type="protein sequence ID" value="CAD6957902.1"/>
    <property type="molecule type" value="Genomic_DNA"/>
</dbReference>
<organism evidence="1 2">
    <name type="scientific">Tilletia laevis</name>
    <dbReference type="NCBI Taxonomy" id="157183"/>
    <lineage>
        <taxon>Eukaryota</taxon>
        <taxon>Fungi</taxon>
        <taxon>Dikarya</taxon>
        <taxon>Basidiomycota</taxon>
        <taxon>Ustilaginomycotina</taxon>
        <taxon>Exobasidiomycetes</taxon>
        <taxon>Tilletiales</taxon>
        <taxon>Tilletiaceae</taxon>
        <taxon>Tilletia</taxon>
    </lineage>
</organism>
<sequence length="164" mass="18625">MNARTVWRNVVQLAAVTTLAARRAILPNEIDKLDAILRDYGRTTAELFGARAIIYNLHLASHLPEHIRRFGPCCHFSAYHFERMDGQLGRTSTNRHRNGEIETTYTTAFITNGRFEYQLAREEIQLEASISRRMPPIKRPVFDQLTSQSLLSTIGIVEVLLSAG</sequence>
<dbReference type="PANTHER" id="PTHR46579">
    <property type="entry name" value="F5/8 TYPE C DOMAIN-CONTAINING PROTEIN-RELATED"/>
    <property type="match status" value="1"/>
</dbReference>
<accession>A0A9N8QL97</accession>
<keyword evidence="2" id="KW-1185">Reference proteome</keyword>
<dbReference type="PANTHER" id="PTHR46579:SF1">
    <property type="entry name" value="F5_8 TYPE C DOMAIN-CONTAINING PROTEIN"/>
    <property type="match status" value="1"/>
</dbReference>